<feature type="domain" description="Aminoglycoside phosphotransferase" evidence="1">
    <location>
        <begin position="116"/>
        <end position="163"/>
    </location>
</feature>
<protein>
    <submittedName>
        <fullName evidence="2">Putative aminoglycoside phosphotransferase</fullName>
    </submittedName>
</protein>
<name>A0A084U3R8_MALIO</name>
<organism evidence="2 3">
    <name type="scientific">Malacoplasma iowae DK-CPA</name>
    <dbReference type="NCBI Taxonomy" id="1394179"/>
    <lineage>
        <taxon>Bacteria</taxon>
        <taxon>Bacillati</taxon>
        <taxon>Mycoplasmatota</taxon>
        <taxon>Mycoplasmoidales</taxon>
        <taxon>Mycoplasmoidaceae</taxon>
        <taxon>Malacoplasma</taxon>
    </lineage>
</organism>
<dbReference type="AlphaFoldDB" id="A0A084U3R8"/>
<comment type="caution">
    <text evidence="2">The sequence shown here is derived from an EMBL/GenBank/DDBJ whole genome shotgun (WGS) entry which is preliminary data.</text>
</comment>
<sequence>MVDYLWNLRLKFYQLKNYTAEDQQIMLKKINKIYVRRPHKKESDFANNILIFLEKNGFDFSQKYLGTDDDNYDYFEYIKGFVPLDIGNIDINQLIEFMKIVKLMHDISTKFTNNNNLVICHNDLSPCNVVFENNKPIAIIDWDTASIGKRWEDLTYIVWLWINLGDPLKNDDLKLNQMELCLKAYGLNKSILRNFAEKLIWRMQKVINDMDIKNPQYQKTKKWVEYSQKWVGKNKEKINDIIKQCK</sequence>
<dbReference type="InterPro" id="IPR011009">
    <property type="entry name" value="Kinase-like_dom_sf"/>
</dbReference>
<keyword evidence="3" id="KW-1185">Reference proteome</keyword>
<evidence type="ECO:0000259" key="1">
    <source>
        <dbReference type="Pfam" id="PF01636"/>
    </source>
</evidence>
<dbReference type="GO" id="GO:0016740">
    <property type="term" value="F:transferase activity"/>
    <property type="evidence" value="ECO:0007669"/>
    <property type="project" value="UniProtKB-KW"/>
</dbReference>
<evidence type="ECO:0000313" key="3">
    <source>
        <dbReference type="Proteomes" id="UP000028523"/>
    </source>
</evidence>
<proteinExistence type="predicted"/>
<evidence type="ECO:0000313" key="2">
    <source>
        <dbReference type="EMBL" id="KFB07604.1"/>
    </source>
</evidence>
<reference evidence="2 3" key="1">
    <citation type="journal article" date="2014" name="PLoS ONE">
        <title>Reduction of Hydrogen Peroxide Accumulation and Toxicity by a Catalase from Mycoplasma iowae.</title>
        <authorList>
            <person name="Pritchard R.E."/>
            <person name="Prassinos A.J."/>
            <person name="Osborne J.D."/>
            <person name="Raviv Z."/>
            <person name="Balish M.F."/>
        </authorList>
    </citation>
    <scope>NUCLEOTIDE SEQUENCE [LARGE SCALE GENOMIC DNA]</scope>
    <source>
        <strain evidence="2 3">DK-CPA</strain>
    </source>
</reference>
<keyword evidence="2" id="KW-0808">Transferase</keyword>
<dbReference type="Gene3D" id="3.90.1200.10">
    <property type="match status" value="1"/>
</dbReference>
<dbReference type="SUPFAM" id="SSF56112">
    <property type="entry name" value="Protein kinase-like (PK-like)"/>
    <property type="match status" value="1"/>
</dbReference>
<dbReference type="EMBL" id="AWQU01000076">
    <property type="protein sequence ID" value="KFB07604.1"/>
    <property type="molecule type" value="Genomic_DNA"/>
</dbReference>
<gene>
    <name evidence="2" type="ORF">P271_451</name>
</gene>
<dbReference type="Proteomes" id="UP000028523">
    <property type="component" value="Unassembled WGS sequence"/>
</dbReference>
<accession>A0A084U3R8</accession>
<dbReference type="InterPro" id="IPR002575">
    <property type="entry name" value="Aminoglycoside_PTrfase"/>
</dbReference>
<dbReference type="Pfam" id="PF01636">
    <property type="entry name" value="APH"/>
    <property type="match status" value="1"/>
</dbReference>